<protein>
    <recommendedName>
        <fullName evidence="1">Glycosyltransferase 2-like domain-containing protein</fullName>
    </recommendedName>
</protein>
<organism evidence="2 3">
    <name type="scientific">Hungatella hathewayi</name>
    <dbReference type="NCBI Taxonomy" id="154046"/>
    <lineage>
        <taxon>Bacteria</taxon>
        <taxon>Bacillati</taxon>
        <taxon>Bacillota</taxon>
        <taxon>Clostridia</taxon>
        <taxon>Lachnospirales</taxon>
        <taxon>Lachnospiraceae</taxon>
        <taxon>Hungatella</taxon>
    </lineage>
</organism>
<dbReference type="AlphaFoldDB" id="A0AA37JII0"/>
<dbReference type="Gene3D" id="3.90.550.10">
    <property type="entry name" value="Spore Coat Polysaccharide Biosynthesis Protein SpsA, Chain A"/>
    <property type="match status" value="1"/>
</dbReference>
<dbReference type="PANTHER" id="PTHR22916:SF3">
    <property type="entry name" value="UDP-GLCNAC:BETAGAL BETA-1,3-N-ACETYLGLUCOSAMINYLTRANSFERASE-LIKE PROTEIN 1"/>
    <property type="match status" value="1"/>
</dbReference>
<evidence type="ECO:0000313" key="3">
    <source>
        <dbReference type="Proteomes" id="UP001055091"/>
    </source>
</evidence>
<dbReference type="Proteomes" id="UP001055091">
    <property type="component" value="Unassembled WGS sequence"/>
</dbReference>
<dbReference type="PANTHER" id="PTHR22916">
    <property type="entry name" value="GLYCOSYLTRANSFERASE"/>
    <property type="match status" value="1"/>
</dbReference>
<feature type="domain" description="Glycosyltransferase 2-like" evidence="1">
    <location>
        <begin position="10"/>
        <end position="167"/>
    </location>
</feature>
<evidence type="ECO:0000259" key="1">
    <source>
        <dbReference type="Pfam" id="PF00535"/>
    </source>
</evidence>
<comment type="caution">
    <text evidence="2">The sequence shown here is derived from an EMBL/GenBank/DDBJ whole genome shotgun (WGS) entry which is preliminary data.</text>
</comment>
<dbReference type="GO" id="GO:0016758">
    <property type="term" value="F:hexosyltransferase activity"/>
    <property type="evidence" value="ECO:0007669"/>
    <property type="project" value="UniProtKB-ARBA"/>
</dbReference>
<dbReference type="Pfam" id="PF00535">
    <property type="entry name" value="Glycos_transf_2"/>
    <property type="match status" value="1"/>
</dbReference>
<dbReference type="RefSeq" id="WP_244052468.1">
    <property type="nucleotide sequence ID" value="NZ_BQNJ01000001.1"/>
</dbReference>
<accession>A0AA37JII0</accession>
<proteinExistence type="predicted"/>
<gene>
    <name evidence="2" type="ORF">CE91St55_10360</name>
</gene>
<dbReference type="InterPro" id="IPR001173">
    <property type="entry name" value="Glyco_trans_2-like"/>
</dbReference>
<evidence type="ECO:0000313" key="2">
    <source>
        <dbReference type="EMBL" id="GKG99054.1"/>
    </source>
</evidence>
<dbReference type="SUPFAM" id="SSF53448">
    <property type="entry name" value="Nucleotide-diphospho-sugar transferases"/>
    <property type="match status" value="1"/>
</dbReference>
<dbReference type="InterPro" id="IPR029044">
    <property type="entry name" value="Nucleotide-diphossugar_trans"/>
</dbReference>
<sequence>MQNKTKLVTVITLNYNNPFIVDSINSVLEQTYNYIQYIIVDDCSRNFNTNEISCYIDEHQPGNIVDKIIIKNSKNMGITKSANIAMDNAKGDYIINLAGDDIFYDSKTITEWVKKFEDSKANIITAYRIAYDENLQKKLEILPTPRQVSLLKNSSPEELFEVLTKENFIFGCTTARTKQCIERCGKYDERYHYIEDYPWNLRVLRQGEKIFFWDRIVIKYRTGGISSPLQFNAQYAQDTKLIYKNEIRPYTKHPIIAFYYSKHWLIKRNLDKLWLPIRHKIKLAILKLIKL</sequence>
<reference evidence="2" key="1">
    <citation type="submission" date="2022-01" db="EMBL/GenBank/DDBJ databases">
        <title>Novel bile acid biosynthetic pathways are enriched in the microbiome of centenarians.</title>
        <authorList>
            <person name="Sato Y."/>
            <person name="Atarashi K."/>
            <person name="Plichta R.D."/>
            <person name="Arai Y."/>
            <person name="Sasajima S."/>
            <person name="Kearney M.S."/>
            <person name="Suda W."/>
            <person name="Takeshita K."/>
            <person name="Sasaki T."/>
            <person name="Okamoto S."/>
            <person name="Skelly N.A."/>
            <person name="Okamura Y."/>
            <person name="Vlamakis H."/>
            <person name="Li Y."/>
            <person name="Tanoue T."/>
            <person name="Takei H."/>
            <person name="Nittono H."/>
            <person name="Narushima S."/>
            <person name="Irie J."/>
            <person name="Itoh H."/>
            <person name="Moriya K."/>
            <person name="Sugiura Y."/>
            <person name="Suematsu M."/>
            <person name="Moritoki N."/>
            <person name="Shibata S."/>
            <person name="Littman R.D."/>
            <person name="Fischbach A.M."/>
            <person name="Uwamino Y."/>
            <person name="Inoue T."/>
            <person name="Honda A."/>
            <person name="Hattori M."/>
            <person name="Murai T."/>
            <person name="Xavier J.R."/>
            <person name="Hirose N."/>
            <person name="Honda K."/>
        </authorList>
    </citation>
    <scope>NUCLEOTIDE SEQUENCE</scope>
    <source>
        <strain evidence="2">CE91-St55</strain>
    </source>
</reference>
<dbReference type="EMBL" id="BQNJ01000001">
    <property type="protein sequence ID" value="GKG99054.1"/>
    <property type="molecule type" value="Genomic_DNA"/>
</dbReference>
<name>A0AA37JII0_9FIRM</name>